<dbReference type="AlphaFoldDB" id="A0AAV0FAC7"/>
<keyword evidence="1" id="KW-0812">Transmembrane</keyword>
<proteinExistence type="predicted"/>
<accession>A0AAV0FAC7</accession>
<protein>
    <recommendedName>
        <fullName evidence="2">Reverse transcriptase Ty1/copia-type domain-containing protein</fullName>
    </recommendedName>
</protein>
<dbReference type="InterPro" id="IPR043502">
    <property type="entry name" value="DNA/RNA_pol_sf"/>
</dbReference>
<evidence type="ECO:0000313" key="4">
    <source>
        <dbReference type="Proteomes" id="UP001152523"/>
    </source>
</evidence>
<dbReference type="Proteomes" id="UP001152523">
    <property type="component" value="Unassembled WGS sequence"/>
</dbReference>
<keyword evidence="1" id="KW-1133">Transmembrane helix</keyword>
<name>A0AAV0FAC7_9ASTE</name>
<dbReference type="Pfam" id="PF07727">
    <property type="entry name" value="RVT_2"/>
    <property type="match status" value="1"/>
</dbReference>
<gene>
    <name evidence="3" type="ORF">CEPIT_LOCUS32215</name>
</gene>
<keyword evidence="1" id="KW-0472">Membrane</keyword>
<dbReference type="SUPFAM" id="SSF56672">
    <property type="entry name" value="DNA/RNA polymerases"/>
    <property type="match status" value="1"/>
</dbReference>
<dbReference type="InterPro" id="IPR013103">
    <property type="entry name" value="RVT_2"/>
</dbReference>
<feature type="domain" description="Reverse transcriptase Ty1/copia-type" evidence="2">
    <location>
        <begin position="2"/>
        <end position="90"/>
    </location>
</feature>
<keyword evidence="4" id="KW-1185">Reference proteome</keyword>
<feature type="transmembrane region" description="Helical" evidence="1">
    <location>
        <begin position="12"/>
        <end position="34"/>
    </location>
</feature>
<dbReference type="EMBL" id="CAMAPF010000972">
    <property type="protein sequence ID" value="CAH9132486.1"/>
    <property type="molecule type" value="Genomic_DNA"/>
</dbReference>
<organism evidence="3 4">
    <name type="scientific">Cuscuta epithymum</name>
    <dbReference type="NCBI Taxonomy" id="186058"/>
    <lineage>
        <taxon>Eukaryota</taxon>
        <taxon>Viridiplantae</taxon>
        <taxon>Streptophyta</taxon>
        <taxon>Embryophyta</taxon>
        <taxon>Tracheophyta</taxon>
        <taxon>Spermatophyta</taxon>
        <taxon>Magnoliopsida</taxon>
        <taxon>eudicotyledons</taxon>
        <taxon>Gunneridae</taxon>
        <taxon>Pentapetalae</taxon>
        <taxon>asterids</taxon>
        <taxon>lamiids</taxon>
        <taxon>Solanales</taxon>
        <taxon>Convolvulaceae</taxon>
        <taxon>Cuscuteae</taxon>
        <taxon>Cuscuta</taxon>
        <taxon>Cuscuta subgen. Cuscuta</taxon>
    </lineage>
</organism>
<sequence>MFVYRSRSQTVYILLYVDDILLIGSSFSFVRSIINTLSRQFARKNLRNIHYFLGIQARRNSQGLFISQEKYITDLLRHFHLHTVKPVRTPPPSHITLSLTDEELLSDGTEYHSMIDANWAGCPDSSRSTPGYAVFLARILFLGGPRSNRRSQSPSPKLNTEPSLAPFRIPNLFGLFLWIWGS</sequence>
<reference evidence="3" key="1">
    <citation type="submission" date="2022-07" db="EMBL/GenBank/DDBJ databases">
        <authorList>
            <person name="Macas J."/>
            <person name="Novak P."/>
            <person name="Neumann P."/>
        </authorList>
    </citation>
    <scope>NUCLEOTIDE SEQUENCE</scope>
</reference>
<comment type="caution">
    <text evidence="3">The sequence shown here is derived from an EMBL/GenBank/DDBJ whole genome shotgun (WGS) entry which is preliminary data.</text>
</comment>
<evidence type="ECO:0000259" key="2">
    <source>
        <dbReference type="Pfam" id="PF07727"/>
    </source>
</evidence>
<evidence type="ECO:0000256" key="1">
    <source>
        <dbReference type="SAM" id="Phobius"/>
    </source>
</evidence>
<evidence type="ECO:0000313" key="3">
    <source>
        <dbReference type="EMBL" id="CAH9132486.1"/>
    </source>
</evidence>